<evidence type="ECO:0000313" key="2">
    <source>
        <dbReference type="EMBL" id="SHE41540.1"/>
    </source>
</evidence>
<feature type="transmembrane region" description="Helical" evidence="1">
    <location>
        <begin position="5"/>
        <end position="22"/>
    </location>
</feature>
<dbReference type="EMBL" id="FQUJ01000002">
    <property type="protein sequence ID" value="SHE41540.1"/>
    <property type="molecule type" value="Genomic_DNA"/>
</dbReference>
<keyword evidence="1" id="KW-0812">Transmembrane</keyword>
<evidence type="ECO:0000256" key="1">
    <source>
        <dbReference type="SAM" id="Phobius"/>
    </source>
</evidence>
<keyword evidence="1" id="KW-0472">Membrane</keyword>
<organism evidence="2 3">
    <name type="scientific">Modicisalibacter ilicicola DSM 19980</name>
    <dbReference type="NCBI Taxonomy" id="1121942"/>
    <lineage>
        <taxon>Bacteria</taxon>
        <taxon>Pseudomonadati</taxon>
        <taxon>Pseudomonadota</taxon>
        <taxon>Gammaproteobacteria</taxon>
        <taxon>Oceanospirillales</taxon>
        <taxon>Halomonadaceae</taxon>
        <taxon>Modicisalibacter</taxon>
    </lineage>
</organism>
<dbReference type="RefSeq" id="WP_072819190.1">
    <property type="nucleotide sequence ID" value="NZ_FQUJ01000002.1"/>
</dbReference>
<accession>A0A1M4TAT9</accession>
<proteinExistence type="predicted"/>
<gene>
    <name evidence="2" type="ORF">SAMN02745148_00393</name>
</gene>
<protein>
    <submittedName>
        <fullName evidence="2">Uncharacterized protein</fullName>
    </submittedName>
</protein>
<dbReference type="STRING" id="1121942.SAMN02745148_00393"/>
<reference evidence="2 3" key="1">
    <citation type="submission" date="2016-11" db="EMBL/GenBank/DDBJ databases">
        <authorList>
            <person name="Jaros S."/>
            <person name="Januszkiewicz K."/>
            <person name="Wedrychowicz H."/>
        </authorList>
    </citation>
    <scope>NUCLEOTIDE SEQUENCE [LARGE SCALE GENOMIC DNA]</scope>
    <source>
        <strain evidence="2 3">DSM 19980</strain>
    </source>
</reference>
<dbReference type="OrthoDB" id="6120615at2"/>
<keyword evidence="3" id="KW-1185">Reference proteome</keyword>
<dbReference type="AlphaFoldDB" id="A0A1M4TAT9"/>
<dbReference type="Proteomes" id="UP000184346">
    <property type="component" value="Unassembled WGS sequence"/>
</dbReference>
<keyword evidence="1" id="KW-1133">Transmembrane helix</keyword>
<sequence>MARWGVLLLIVPVVALMGLYFWELGDIRECQLSGGHWDYLAATCREQPQPFVPFIERHTLMVNGGMLLAMAGLVMCVVGLYVRRR</sequence>
<name>A0A1M4TAT9_9GAMM</name>
<feature type="transmembrane region" description="Helical" evidence="1">
    <location>
        <begin position="60"/>
        <end position="82"/>
    </location>
</feature>
<evidence type="ECO:0000313" key="3">
    <source>
        <dbReference type="Proteomes" id="UP000184346"/>
    </source>
</evidence>